<dbReference type="Gene3D" id="3.40.50.1820">
    <property type="entry name" value="alpha/beta hydrolase"/>
    <property type="match status" value="1"/>
</dbReference>
<evidence type="ECO:0000256" key="1">
    <source>
        <dbReference type="ARBA" id="ARBA00022801"/>
    </source>
</evidence>
<dbReference type="InterPro" id="IPR050300">
    <property type="entry name" value="GDXG_lipolytic_enzyme"/>
</dbReference>
<dbReference type="GO" id="GO:0016787">
    <property type="term" value="F:hydrolase activity"/>
    <property type="evidence" value="ECO:0007669"/>
    <property type="project" value="UniProtKB-KW"/>
</dbReference>
<dbReference type="SUPFAM" id="SSF53474">
    <property type="entry name" value="alpha/beta-Hydrolases"/>
    <property type="match status" value="1"/>
</dbReference>
<feature type="domain" description="Alpha/beta hydrolase fold-3" evidence="2">
    <location>
        <begin position="64"/>
        <end position="259"/>
    </location>
</feature>
<evidence type="ECO:0000259" key="2">
    <source>
        <dbReference type="Pfam" id="PF07859"/>
    </source>
</evidence>
<protein>
    <submittedName>
        <fullName evidence="3">Unannotated protein</fullName>
    </submittedName>
</protein>
<dbReference type="InterPro" id="IPR029058">
    <property type="entry name" value="AB_hydrolase_fold"/>
</dbReference>
<sequence>MSDINLWNLPDLQVGSEADDSLIERRNNSRFATPLIEGAVVREESVAGVECLIVGSAQPKFSYLHLHGGGFRLGWTRTWLNYASDIALKADCQVVIPDYRLAPEHPYPAGLVDAVGVYMELQSEGEVFVGGDSAGGGLALSLTLAARDSKHQMPAGLVLLSPWLDLAATAASYEKNASTDTMFSKESADQAAVAYLGTYATTDPLASPAYGDFSQVPKVLIFVSASEVLLDDAVQFAKRAQQSGVAVDLHVVENMPHIWPVIMVDAAETVDARQKIIAFLS</sequence>
<dbReference type="InterPro" id="IPR013094">
    <property type="entry name" value="AB_hydrolase_3"/>
</dbReference>
<dbReference type="AlphaFoldDB" id="A0A6J6BPF2"/>
<accession>A0A6J6BPF2</accession>
<organism evidence="3">
    <name type="scientific">freshwater metagenome</name>
    <dbReference type="NCBI Taxonomy" id="449393"/>
    <lineage>
        <taxon>unclassified sequences</taxon>
        <taxon>metagenomes</taxon>
        <taxon>ecological metagenomes</taxon>
    </lineage>
</organism>
<keyword evidence="1" id="KW-0378">Hydrolase</keyword>
<gene>
    <name evidence="3" type="ORF">UFOPK1421_00644</name>
</gene>
<reference evidence="3" key="1">
    <citation type="submission" date="2020-05" db="EMBL/GenBank/DDBJ databases">
        <authorList>
            <person name="Chiriac C."/>
            <person name="Salcher M."/>
            <person name="Ghai R."/>
            <person name="Kavagutti S V."/>
        </authorList>
    </citation>
    <scope>NUCLEOTIDE SEQUENCE</scope>
</reference>
<name>A0A6J6BPF2_9ZZZZ</name>
<dbReference type="PANTHER" id="PTHR48081:SF8">
    <property type="entry name" value="ALPHA_BETA HYDROLASE FOLD-3 DOMAIN-CONTAINING PROTEIN-RELATED"/>
    <property type="match status" value="1"/>
</dbReference>
<proteinExistence type="predicted"/>
<dbReference type="PANTHER" id="PTHR48081">
    <property type="entry name" value="AB HYDROLASE SUPERFAMILY PROTEIN C4A8.06C"/>
    <property type="match status" value="1"/>
</dbReference>
<dbReference type="Pfam" id="PF07859">
    <property type="entry name" value="Abhydrolase_3"/>
    <property type="match status" value="1"/>
</dbReference>
<evidence type="ECO:0000313" key="3">
    <source>
        <dbReference type="EMBL" id="CAB4541040.1"/>
    </source>
</evidence>
<dbReference type="EMBL" id="CAEZSL010000057">
    <property type="protein sequence ID" value="CAB4541040.1"/>
    <property type="molecule type" value="Genomic_DNA"/>
</dbReference>